<feature type="compositionally biased region" description="Basic residues" evidence="1">
    <location>
        <begin position="12"/>
        <end position="26"/>
    </location>
</feature>
<evidence type="ECO:0000313" key="3">
    <source>
        <dbReference type="Proteomes" id="UP001178461"/>
    </source>
</evidence>
<gene>
    <name evidence="2" type="ORF">PODLI_1B042354</name>
</gene>
<dbReference type="Proteomes" id="UP001178461">
    <property type="component" value="Chromosome 4"/>
</dbReference>
<proteinExistence type="predicted"/>
<evidence type="ECO:0000313" key="2">
    <source>
        <dbReference type="EMBL" id="CAI5772781.1"/>
    </source>
</evidence>
<feature type="compositionally biased region" description="Low complexity" evidence="1">
    <location>
        <begin position="27"/>
        <end position="45"/>
    </location>
</feature>
<sequence length="101" mass="11698">MAWRSQSLPERVRRRRGETLRRRRRLLPGAERCPPAGPGPSALGGQERQLNAGRVRETNCSKIPRTDAVLCLIFRSWQKHLRLNYFFKLKDAFTCVSTHLP</sequence>
<dbReference type="AlphaFoldDB" id="A0AA35P267"/>
<accession>A0AA35P267</accession>
<protein>
    <submittedName>
        <fullName evidence="2">Uncharacterized protein</fullName>
    </submittedName>
</protein>
<keyword evidence="3" id="KW-1185">Reference proteome</keyword>
<organism evidence="2 3">
    <name type="scientific">Podarcis lilfordi</name>
    <name type="common">Lilford's wall lizard</name>
    <dbReference type="NCBI Taxonomy" id="74358"/>
    <lineage>
        <taxon>Eukaryota</taxon>
        <taxon>Metazoa</taxon>
        <taxon>Chordata</taxon>
        <taxon>Craniata</taxon>
        <taxon>Vertebrata</taxon>
        <taxon>Euteleostomi</taxon>
        <taxon>Lepidosauria</taxon>
        <taxon>Squamata</taxon>
        <taxon>Bifurcata</taxon>
        <taxon>Unidentata</taxon>
        <taxon>Episquamata</taxon>
        <taxon>Laterata</taxon>
        <taxon>Lacertibaenia</taxon>
        <taxon>Lacertidae</taxon>
        <taxon>Podarcis</taxon>
    </lineage>
</organism>
<evidence type="ECO:0000256" key="1">
    <source>
        <dbReference type="SAM" id="MobiDB-lite"/>
    </source>
</evidence>
<dbReference type="EMBL" id="OX395129">
    <property type="protein sequence ID" value="CAI5772781.1"/>
    <property type="molecule type" value="Genomic_DNA"/>
</dbReference>
<feature type="region of interest" description="Disordered" evidence="1">
    <location>
        <begin position="1"/>
        <end position="49"/>
    </location>
</feature>
<name>A0AA35P267_9SAUR</name>
<reference evidence="2" key="1">
    <citation type="submission" date="2022-12" db="EMBL/GenBank/DDBJ databases">
        <authorList>
            <person name="Alioto T."/>
            <person name="Alioto T."/>
            <person name="Gomez Garrido J."/>
        </authorList>
    </citation>
    <scope>NUCLEOTIDE SEQUENCE</scope>
</reference>